<dbReference type="OrthoDB" id="7933078at2759"/>
<feature type="transmembrane region" description="Helical" evidence="5">
    <location>
        <begin position="246"/>
        <end position="268"/>
    </location>
</feature>
<feature type="transmembrane region" description="Helical" evidence="5">
    <location>
        <begin position="183"/>
        <end position="211"/>
    </location>
</feature>
<gene>
    <name evidence="6" type="ORF">TIS948_LOCUS20518</name>
</gene>
<accession>A0A817U0D6</accession>
<keyword evidence="2 5" id="KW-0812">Transmembrane</keyword>
<evidence type="ECO:0000256" key="3">
    <source>
        <dbReference type="ARBA" id="ARBA00022989"/>
    </source>
</evidence>
<evidence type="ECO:0000313" key="7">
    <source>
        <dbReference type="Proteomes" id="UP000663825"/>
    </source>
</evidence>
<evidence type="ECO:0000256" key="4">
    <source>
        <dbReference type="ARBA" id="ARBA00023136"/>
    </source>
</evidence>
<dbReference type="PANTHER" id="PTHR23291">
    <property type="entry name" value="BAX INHIBITOR-RELATED"/>
    <property type="match status" value="1"/>
</dbReference>
<keyword evidence="4 5" id="KW-0472">Membrane</keyword>
<evidence type="ECO:0000256" key="1">
    <source>
        <dbReference type="ARBA" id="ARBA00004141"/>
    </source>
</evidence>
<dbReference type="Proteomes" id="UP000663825">
    <property type="component" value="Unassembled WGS sequence"/>
</dbReference>
<proteinExistence type="predicted"/>
<feature type="transmembrane region" description="Helical" evidence="5">
    <location>
        <begin position="305"/>
        <end position="324"/>
    </location>
</feature>
<dbReference type="AlphaFoldDB" id="A0A817U0D6"/>
<evidence type="ECO:0000256" key="2">
    <source>
        <dbReference type="ARBA" id="ARBA00022692"/>
    </source>
</evidence>
<dbReference type="GO" id="GO:0005794">
    <property type="term" value="C:Golgi apparatus"/>
    <property type="evidence" value="ECO:0007669"/>
    <property type="project" value="TreeGrafter"/>
</dbReference>
<evidence type="ECO:0000313" key="6">
    <source>
        <dbReference type="EMBL" id="CAF3324262.1"/>
    </source>
</evidence>
<dbReference type="Pfam" id="PF01027">
    <property type="entry name" value="Bax1-I"/>
    <property type="match status" value="1"/>
</dbReference>
<feature type="transmembrane region" description="Helical" evidence="5">
    <location>
        <begin position="330"/>
        <end position="346"/>
    </location>
</feature>
<feature type="transmembrane region" description="Helical" evidence="5">
    <location>
        <begin position="217"/>
        <end position="234"/>
    </location>
</feature>
<dbReference type="GO" id="GO:0005783">
    <property type="term" value="C:endoplasmic reticulum"/>
    <property type="evidence" value="ECO:0007669"/>
    <property type="project" value="TreeGrafter"/>
</dbReference>
<dbReference type="PANTHER" id="PTHR23291:SF127">
    <property type="entry name" value="PROTEIN LIFEGUARD 1-LIKE"/>
    <property type="match status" value="1"/>
</dbReference>
<dbReference type="InterPro" id="IPR006214">
    <property type="entry name" value="Bax_inhibitor_1-related"/>
</dbReference>
<dbReference type="CDD" id="cd10428">
    <property type="entry name" value="LFG_like"/>
    <property type="match status" value="1"/>
</dbReference>
<organism evidence="6 7">
    <name type="scientific">Rotaria socialis</name>
    <dbReference type="NCBI Taxonomy" id="392032"/>
    <lineage>
        <taxon>Eukaryota</taxon>
        <taxon>Metazoa</taxon>
        <taxon>Spiralia</taxon>
        <taxon>Gnathifera</taxon>
        <taxon>Rotifera</taxon>
        <taxon>Eurotatoria</taxon>
        <taxon>Bdelloidea</taxon>
        <taxon>Philodinida</taxon>
        <taxon>Philodinidae</taxon>
        <taxon>Rotaria</taxon>
    </lineage>
</organism>
<protein>
    <submittedName>
        <fullName evidence="6">Uncharacterized protein</fullName>
    </submittedName>
</protein>
<sequence>MCNIAADYYEEFFKASNIVRPHPYTDSSVIEYDNINEVIPEVKLDELINTVLAKKKKKSLDAHGILNYMFNFLDLNYWSLLLKLYNHSFQKRGLLPDSQSGFRERFRLQARLLLFLEDIYSVMSNSAPVCTMFVDFRAAFDQLWFLGCIGNLRNLDVEQDKDEWGNFNGLEDKKIRSTFIRKVYLILLIQLSITFGLIAIVVFIPSIHFYIRSSEGYWLYFTSYITFLVTYFALSCSKTAARTFPINLIFLSIVTLSMSYMMAMISAYYEIESVLIAIGITVFVCIGITLFSFQTKYDFTSCFGILFVTLLVILCCGIVCIFTLSRVMFTIYAGLGAAIFSIFLVIDTQLIMGGKRHEINPEDHVYASLMLYIDIAHIFIDVIEQTIQAFNATDLYSGSYNVCEFLEGLAKMVVNDTFLIYIISHENIYELFVHRFITYFVEQRVNNQSKDEYALEMKRAAKGILFNLDCLQMDAQPIAVDRIHLIHLSVCQ</sequence>
<reference evidence="6" key="1">
    <citation type="submission" date="2021-02" db="EMBL/GenBank/DDBJ databases">
        <authorList>
            <person name="Nowell W R."/>
        </authorList>
    </citation>
    <scope>NUCLEOTIDE SEQUENCE</scope>
</reference>
<name>A0A817U0D6_9BILA</name>
<comment type="subcellular location">
    <subcellularLocation>
        <location evidence="1">Membrane</location>
        <topology evidence="1">Multi-pass membrane protein</topology>
    </subcellularLocation>
</comment>
<comment type="caution">
    <text evidence="6">The sequence shown here is derived from an EMBL/GenBank/DDBJ whole genome shotgun (WGS) entry which is preliminary data.</text>
</comment>
<dbReference type="EMBL" id="CAJNXB010003559">
    <property type="protein sequence ID" value="CAF3324262.1"/>
    <property type="molecule type" value="Genomic_DNA"/>
</dbReference>
<keyword evidence="3 5" id="KW-1133">Transmembrane helix</keyword>
<dbReference type="GO" id="GO:0016020">
    <property type="term" value="C:membrane"/>
    <property type="evidence" value="ECO:0007669"/>
    <property type="project" value="UniProtKB-SubCell"/>
</dbReference>
<evidence type="ECO:0000256" key="5">
    <source>
        <dbReference type="SAM" id="Phobius"/>
    </source>
</evidence>
<dbReference type="GO" id="GO:2001234">
    <property type="term" value="P:negative regulation of apoptotic signaling pathway"/>
    <property type="evidence" value="ECO:0007669"/>
    <property type="project" value="TreeGrafter"/>
</dbReference>
<feature type="transmembrane region" description="Helical" evidence="5">
    <location>
        <begin position="274"/>
        <end position="293"/>
    </location>
</feature>